<keyword evidence="12" id="KW-0575">Peroxidase</keyword>
<evidence type="ECO:0000256" key="7">
    <source>
        <dbReference type="ARBA" id="ARBA00023004"/>
    </source>
</evidence>
<dbReference type="PANTHER" id="PTHR30600:SF10">
    <property type="entry name" value="BLL6722 PROTEIN"/>
    <property type="match status" value="1"/>
</dbReference>
<dbReference type="InterPro" id="IPR051395">
    <property type="entry name" value="Cytochrome_c_Peroxidase/MauG"/>
</dbReference>
<proteinExistence type="predicted"/>
<feature type="binding site" description="covalent" evidence="8">
    <location>
        <position position="79"/>
    </location>
    <ligand>
        <name>heme c</name>
        <dbReference type="ChEBI" id="CHEBI:61717"/>
        <label>1</label>
    </ligand>
</feature>
<evidence type="ECO:0000256" key="3">
    <source>
        <dbReference type="ARBA" id="ARBA00022723"/>
    </source>
</evidence>
<dbReference type="AlphaFoldDB" id="A0A7K1UDF3"/>
<evidence type="ECO:0000256" key="1">
    <source>
        <dbReference type="ARBA" id="ARBA00004418"/>
    </source>
</evidence>
<feature type="binding site" description="covalent" evidence="8">
    <location>
        <position position="225"/>
    </location>
    <ligand>
        <name>heme c</name>
        <dbReference type="ChEBI" id="CHEBI:61717"/>
        <label>2</label>
    </ligand>
</feature>
<keyword evidence="6" id="KW-0560">Oxidoreductase</keyword>
<evidence type="ECO:0000256" key="4">
    <source>
        <dbReference type="ARBA" id="ARBA00022729"/>
    </source>
</evidence>
<accession>A0A7K1UDF3</accession>
<dbReference type="InterPro" id="IPR009056">
    <property type="entry name" value="Cyt_c-like_dom"/>
</dbReference>
<keyword evidence="3 9" id="KW-0479">Metal-binding</keyword>
<feature type="signal peptide" evidence="10">
    <location>
        <begin position="1"/>
        <end position="24"/>
    </location>
</feature>
<reference evidence="12 13" key="1">
    <citation type="submission" date="2019-12" db="EMBL/GenBank/DDBJ databases">
        <title>Chitinophaga sp. strain ysch24 (GDMCC 1.1355), whole genome shotgun sequence.</title>
        <authorList>
            <person name="Zhang X."/>
        </authorList>
    </citation>
    <scope>NUCLEOTIDE SEQUENCE [LARGE SCALE GENOMIC DNA]</scope>
    <source>
        <strain evidence="13">ysch24</strain>
    </source>
</reference>
<dbReference type="GO" id="GO:0020037">
    <property type="term" value="F:heme binding"/>
    <property type="evidence" value="ECO:0007669"/>
    <property type="project" value="InterPro"/>
</dbReference>
<feature type="domain" description="Cytochrome c" evidence="11">
    <location>
        <begin position="205"/>
        <end position="329"/>
    </location>
</feature>
<dbReference type="Gene3D" id="1.10.760.10">
    <property type="entry name" value="Cytochrome c-like domain"/>
    <property type="match status" value="2"/>
</dbReference>
<evidence type="ECO:0000313" key="13">
    <source>
        <dbReference type="Proteomes" id="UP000461730"/>
    </source>
</evidence>
<evidence type="ECO:0000256" key="10">
    <source>
        <dbReference type="SAM" id="SignalP"/>
    </source>
</evidence>
<dbReference type="PIRSF" id="PIRSF000294">
    <property type="entry name" value="Cytochrome-c_peroxidase"/>
    <property type="match status" value="1"/>
</dbReference>
<comment type="caution">
    <text evidence="12">The sequence shown here is derived from an EMBL/GenBank/DDBJ whole genome shotgun (WGS) entry which is preliminary data.</text>
</comment>
<dbReference type="GO" id="GO:0042597">
    <property type="term" value="C:periplasmic space"/>
    <property type="evidence" value="ECO:0007669"/>
    <property type="project" value="UniProtKB-SubCell"/>
</dbReference>
<name>A0A7K1UDF3_9BACT</name>
<dbReference type="PANTHER" id="PTHR30600">
    <property type="entry name" value="CYTOCHROME C PEROXIDASE-RELATED"/>
    <property type="match status" value="1"/>
</dbReference>
<evidence type="ECO:0000256" key="5">
    <source>
        <dbReference type="ARBA" id="ARBA00022764"/>
    </source>
</evidence>
<keyword evidence="5" id="KW-0574">Periplasm</keyword>
<feature type="binding site" description="covalent" evidence="8">
    <location>
        <position position="76"/>
    </location>
    <ligand>
        <name>heme c</name>
        <dbReference type="ChEBI" id="CHEBI:61717"/>
        <label>1</label>
    </ligand>
</feature>
<dbReference type="GO" id="GO:0046872">
    <property type="term" value="F:metal ion binding"/>
    <property type="evidence" value="ECO:0007669"/>
    <property type="project" value="UniProtKB-KW"/>
</dbReference>
<comment type="PTM">
    <text evidence="8">Binds 2 heme groups per subunit.</text>
</comment>
<evidence type="ECO:0000256" key="6">
    <source>
        <dbReference type="ARBA" id="ARBA00023002"/>
    </source>
</evidence>
<feature type="chain" id="PRO_5029845256" evidence="10">
    <location>
        <begin position="25"/>
        <end position="344"/>
    </location>
</feature>
<comment type="subcellular location">
    <subcellularLocation>
        <location evidence="1">Periplasm</location>
    </subcellularLocation>
</comment>
<dbReference type="EMBL" id="WRXN01000025">
    <property type="protein sequence ID" value="MVT12409.1"/>
    <property type="molecule type" value="Genomic_DNA"/>
</dbReference>
<dbReference type="GO" id="GO:0004130">
    <property type="term" value="F:cytochrome-c peroxidase activity"/>
    <property type="evidence" value="ECO:0007669"/>
    <property type="project" value="TreeGrafter"/>
</dbReference>
<evidence type="ECO:0000256" key="9">
    <source>
        <dbReference type="PIRSR" id="PIRSR000294-2"/>
    </source>
</evidence>
<protein>
    <submittedName>
        <fullName evidence="12">Cytochrome-c peroxidase</fullName>
    </submittedName>
</protein>
<dbReference type="PROSITE" id="PS51007">
    <property type="entry name" value="CYTC"/>
    <property type="match status" value="1"/>
</dbReference>
<gene>
    <name evidence="12" type="ORF">GO493_29420</name>
</gene>
<dbReference type="InterPro" id="IPR004852">
    <property type="entry name" value="Di-haem_cyt_c_peroxidsae"/>
</dbReference>
<keyword evidence="2 8" id="KW-0349">Heme</keyword>
<evidence type="ECO:0000259" key="11">
    <source>
        <dbReference type="PROSITE" id="PS51007"/>
    </source>
</evidence>
<comment type="cofactor">
    <cofactor evidence="8">
        <name>heme</name>
        <dbReference type="ChEBI" id="CHEBI:30413"/>
    </cofactor>
    <text evidence="8">Binds 2 heme groups.</text>
</comment>
<dbReference type="InterPro" id="IPR026259">
    <property type="entry name" value="MauG/Cytc_peroxidase"/>
</dbReference>
<feature type="binding site" description="axial binding residue" evidence="9">
    <location>
        <position position="226"/>
    </location>
    <ligand>
        <name>heme c</name>
        <dbReference type="ChEBI" id="CHEBI:61717"/>
        <label>2</label>
    </ligand>
    <ligandPart>
        <name>Fe</name>
        <dbReference type="ChEBI" id="CHEBI:18248"/>
    </ligandPart>
</feature>
<organism evidence="12 13">
    <name type="scientific">Chitinophaga tropicalis</name>
    <dbReference type="NCBI Taxonomy" id="2683588"/>
    <lineage>
        <taxon>Bacteria</taxon>
        <taxon>Pseudomonadati</taxon>
        <taxon>Bacteroidota</taxon>
        <taxon>Chitinophagia</taxon>
        <taxon>Chitinophagales</taxon>
        <taxon>Chitinophagaceae</taxon>
        <taxon>Chitinophaga</taxon>
    </lineage>
</organism>
<feature type="binding site" description="covalent" evidence="8">
    <location>
        <position position="222"/>
    </location>
    <ligand>
        <name>heme c</name>
        <dbReference type="ChEBI" id="CHEBI:61717"/>
        <label>2</label>
    </ligand>
</feature>
<sequence length="344" mass="38430">MIKRFAKMVLLLIACLAGTGSIWKQGPPRPYKVEYPSYFGNRINIPEDNPLTEEGVRLGRMLFYETALSSGNRISCASCHKQELAFTDGLQFSIGVDGTPTPRNSMSLANLLWVRNFFWDGRAEGLEKQAETPLTNPHEMGQALAISAQKLQQSPIYPALFRDAFGSNVITDNKIVKALSQFERTLISSNSTYDQYLRGEYQPTASELNGITLFFDPGGAGCGHCHGGPKTFSELFHNNGLDSIPEDAGRKAITGQEYDNGRFRVATLRNIALTAPYMHDGRFKTLEEVADHYSDHIQASATLSPFLENRQKLTMQEKKDLVAFLHLLTDSTFITDKRFSNPFK</sequence>
<dbReference type="SUPFAM" id="SSF46626">
    <property type="entry name" value="Cytochrome c"/>
    <property type="match status" value="2"/>
</dbReference>
<feature type="binding site" description="axial binding residue" evidence="9">
    <location>
        <position position="80"/>
    </location>
    <ligand>
        <name>heme c</name>
        <dbReference type="ChEBI" id="CHEBI:61717"/>
        <label>1</label>
    </ligand>
    <ligandPart>
        <name>Fe</name>
        <dbReference type="ChEBI" id="CHEBI:18248"/>
    </ligandPart>
</feature>
<evidence type="ECO:0000313" key="12">
    <source>
        <dbReference type="EMBL" id="MVT12409.1"/>
    </source>
</evidence>
<keyword evidence="13" id="KW-1185">Reference proteome</keyword>
<evidence type="ECO:0000256" key="2">
    <source>
        <dbReference type="ARBA" id="ARBA00022617"/>
    </source>
</evidence>
<dbReference type="Proteomes" id="UP000461730">
    <property type="component" value="Unassembled WGS sequence"/>
</dbReference>
<keyword evidence="7 9" id="KW-0408">Iron</keyword>
<evidence type="ECO:0000256" key="8">
    <source>
        <dbReference type="PIRSR" id="PIRSR000294-1"/>
    </source>
</evidence>
<dbReference type="InterPro" id="IPR036909">
    <property type="entry name" value="Cyt_c-like_dom_sf"/>
</dbReference>
<dbReference type="Pfam" id="PF03150">
    <property type="entry name" value="CCP_MauG"/>
    <property type="match status" value="1"/>
</dbReference>
<dbReference type="GO" id="GO:0009055">
    <property type="term" value="F:electron transfer activity"/>
    <property type="evidence" value="ECO:0007669"/>
    <property type="project" value="InterPro"/>
</dbReference>
<keyword evidence="4 10" id="KW-0732">Signal</keyword>